<evidence type="ECO:0000256" key="6">
    <source>
        <dbReference type="ARBA" id="ARBA00022792"/>
    </source>
</evidence>
<name>A0A0V0XU69_TRIPS</name>
<gene>
    <name evidence="10" type="primary">ATPsyn-Cf6</name>
    <name evidence="10" type="ORF">T4E_11213</name>
</gene>
<evidence type="ECO:0000256" key="5">
    <source>
        <dbReference type="ARBA" id="ARBA00022781"/>
    </source>
</evidence>
<reference evidence="10 11" key="1">
    <citation type="submission" date="2015-01" db="EMBL/GenBank/DDBJ databases">
        <title>Evolution of Trichinella species and genotypes.</title>
        <authorList>
            <person name="Korhonen P.K."/>
            <person name="Edoardo P."/>
            <person name="Giuseppe L.R."/>
            <person name="Gasser R.B."/>
        </authorList>
    </citation>
    <scope>NUCLEOTIDE SEQUENCE [LARGE SCALE GENOMIC DNA]</scope>
    <source>
        <strain evidence="10">ISS141</strain>
    </source>
</reference>
<keyword evidence="6" id="KW-0999">Mitochondrion inner membrane</keyword>
<keyword evidence="5" id="KW-0375">Hydrogen ion transport</keyword>
<evidence type="ECO:0000256" key="4">
    <source>
        <dbReference type="ARBA" id="ARBA00022547"/>
    </source>
</evidence>
<evidence type="ECO:0000256" key="7">
    <source>
        <dbReference type="ARBA" id="ARBA00023065"/>
    </source>
</evidence>
<dbReference type="AlphaFoldDB" id="A0A0V0XU69"/>
<organism evidence="10 11">
    <name type="scientific">Trichinella pseudospiralis</name>
    <name type="common">Parasitic roundworm</name>
    <dbReference type="NCBI Taxonomy" id="6337"/>
    <lineage>
        <taxon>Eukaryota</taxon>
        <taxon>Metazoa</taxon>
        <taxon>Ecdysozoa</taxon>
        <taxon>Nematoda</taxon>
        <taxon>Enoplea</taxon>
        <taxon>Dorylaimia</taxon>
        <taxon>Trichinellida</taxon>
        <taxon>Trichinellidae</taxon>
        <taxon>Trichinella</taxon>
    </lineage>
</organism>
<comment type="caution">
    <text evidence="10">The sequence shown here is derived from an EMBL/GenBank/DDBJ whole genome shotgun (WGS) entry which is preliminary data.</text>
</comment>
<sequence length="212" mass="24549">MMLRSSFRCTRFIPRAWLSATSCRNQQRSSSDPIQQSFVEKIRSFTQKQAALGEGFFVEASPTLTEEYKEESDRLARTYSYTADWLKFPAMKFDDSKISIISLDEPHEIEEERLEALDTISERELSPKITTPLDIPLETEGYALQIFNEEDSTVEPSLDEVLKNDYLLCNPEDEQLYDDDKIIYYSHLGEDDSTPAPEVIQAKESEKFDVRF</sequence>
<dbReference type="PANTHER" id="PTHR12441">
    <property type="entry name" value="ATP SYNTHASE COUPLING FACTOR 6, MITOCHONDRIAL"/>
    <property type="match status" value="1"/>
</dbReference>
<comment type="subcellular location">
    <subcellularLocation>
        <location evidence="1">Mitochondrion inner membrane</location>
    </subcellularLocation>
</comment>
<evidence type="ECO:0000256" key="3">
    <source>
        <dbReference type="ARBA" id="ARBA00022448"/>
    </source>
</evidence>
<dbReference type="GO" id="GO:0015986">
    <property type="term" value="P:proton motive force-driven ATP synthesis"/>
    <property type="evidence" value="ECO:0007669"/>
    <property type="project" value="InterPro"/>
</dbReference>
<dbReference type="SUPFAM" id="SSF111357">
    <property type="entry name" value="Mitochondrial ATP synthase coupling factor 6"/>
    <property type="match status" value="1"/>
</dbReference>
<keyword evidence="4" id="KW-0138">CF(0)</keyword>
<dbReference type="STRING" id="6337.A0A0V0XU69"/>
<evidence type="ECO:0000256" key="1">
    <source>
        <dbReference type="ARBA" id="ARBA00004273"/>
    </source>
</evidence>
<dbReference type="InterPro" id="IPR036204">
    <property type="entry name" value="ATP_synth_f6_sf_mt"/>
</dbReference>
<protein>
    <submittedName>
        <fullName evidence="10">ATP synthase-coupling factor 6, mitochondrial</fullName>
    </submittedName>
</protein>
<accession>A0A0V0XU69</accession>
<evidence type="ECO:0000256" key="9">
    <source>
        <dbReference type="ARBA" id="ARBA00023136"/>
    </source>
</evidence>
<keyword evidence="8" id="KW-0496">Mitochondrion</keyword>
<dbReference type="GO" id="GO:0005743">
    <property type="term" value="C:mitochondrial inner membrane"/>
    <property type="evidence" value="ECO:0007669"/>
    <property type="project" value="UniProtKB-SubCell"/>
</dbReference>
<comment type="similarity">
    <text evidence="2">Belongs to the eukaryotic ATPase subunit F6 family.</text>
</comment>
<dbReference type="Proteomes" id="UP000054815">
    <property type="component" value="Unassembled WGS sequence"/>
</dbReference>
<keyword evidence="9" id="KW-0472">Membrane</keyword>
<proteinExistence type="inferred from homology"/>
<dbReference type="Gene3D" id="1.10.246.110">
    <property type="entry name" value="Mitochondrial ATP synthase-coupling factor 6"/>
    <property type="match status" value="1"/>
</dbReference>
<dbReference type="GO" id="GO:0045259">
    <property type="term" value="C:proton-transporting ATP synthase complex"/>
    <property type="evidence" value="ECO:0007669"/>
    <property type="project" value="UniProtKB-KW"/>
</dbReference>
<evidence type="ECO:0000313" key="10">
    <source>
        <dbReference type="EMBL" id="KRX91585.1"/>
    </source>
</evidence>
<evidence type="ECO:0000256" key="2">
    <source>
        <dbReference type="ARBA" id="ARBA00007346"/>
    </source>
</evidence>
<keyword evidence="7" id="KW-0406">Ion transport</keyword>
<evidence type="ECO:0000256" key="8">
    <source>
        <dbReference type="ARBA" id="ARBA00023128"/>
    </source>
</evidence>
<keyword evidence="3" id="KW-0813">Transport</keyword>
<dbReference type="Pfam" id="PF05511">
    <property type="entry name" value="ATP-synt_F6"/>
    <property type="match status" value="1"/>
</dbReference>
<dbReference type="EMBL" id="JYDU01000134">
    <property type="protein sequence ID" value="KRX91585.1"/>
    <property type="molecule type" value="Genomic_DNA"/>
</dbReference>
<dbReference type="PANTHER" id="PTHR12441:SF10">
    <property type="entry name" value="ATP SYNTHASE-COUPLING FACTOR 6, MITOCHONDRIAL"/>
    <property type="match status" value="1"/>
</dbReference>
<dbReference type="GO" id="GO:0015078">
    <property type="term" value="F:proton transmembrane transporter activity"/>
    <property type="evidence" value="ECO:0007669"/>
    <property type="project" value="InterPro"/>
</dbReference>
<evidence type="ECO:0000313" key="11">
    <source>
        <dbReference type="Proteomes" id="UP000054815"/>
    </source>
</evidence>
<dbReference type="InterPro" id="IPR008387">
    <property type="entry name" value="ATP_synth_f6_mt"/>
</dbReference>